<protein>
    <submittedName>
        <fullName evidence="2">Uncharacterized protein</fullName>
    </submittedName>
</protein>
<reference evidence="2 3" key="1">
    <citation type="submission" date="2018-03" db="EMBL/GenBank/DDBJ databases">
        <title>Genomic Encyclopedia of Archaeal and Bacterial Type Strains, Phase II (KMG-II): from individual species to whole genera.</title>
        <authorList>
            <person name="Goeker M."/>
        </authorList>
    </citation>
    <scope>NUCLEOTIDE SEQUENCE [LARGE SCALE GENOMIC DNA]</scope>
    <source>
        <strain evidence="2 3">DSM 44889</strain>
    </source>
</reference>
<evidence type="ECO:0000313" key="2">
    <source>
        <dbReference type="EMBL" id="PWJ52699.1"/>
    </source>
</evidence>
<proteinExistence type="predicted"/>
<accession>A0A316A588</accession>
<name>A0A316A588_9ACTN</name>
<evidence type="ECO:0000313" key="3">
    <source>
        <dbReference type="Proteomes" id="UP000245469"/>
    </source>
</evidence>
<evidence type="ECO:0000256" key="1">
    <source>
        <dbReference type="SAM" id="MobiDB-lite"/>
    </source>
</evidence>
<dbReference type="Proteomes" id="UP000245469">
    <property type="component" value="Unassembled WGS sequence"/>
</dbReference>
<dbReference type="EMBL" id="QGDQ01000018">
    <property type="protein sequence ID" value="PWJ52699.1"/>
    <property type="molecule type" value="Genomic_DNA"/>
</dbReference>
<keyword evidence="3" id="KW-1185">Reference proteome</keyword>
<feature type="region of interest" description="Disordered" evidence="1">
    <location>
        <begin position="83"/>
        <end position="153"/>
    </location>
</feature>
<gene>
    <name evidence="2" type="ORF">BXY45_11870</name>
</gene>
<sequence>MSAAPASPVVDLDVWRERARDVRGAEPSAAAIPDERPPVAAAAGASVLRMPAPAGPGPMSVFGPVMAFGLVRRPAVEGALPARLRPVHSPHLEAGAGQDGDGGPDAARQPALAGPPDLRALPALSSEQGVTSAPTPRLRLLLDTRGTPRGPRR</sequence>
<organism evidence="2 3">
    <name type="scientific">Quadrisphaera granulorum</name>
    <dbReference type="NCBI Taxonomy" id="317664"/>
    <lineage>
        <taxon>Bacteria</taxon>
        <taxon>Bacillati</taxon>
        <taxon>Actinomycetota</taxon>
        <taxon>Actinomycetes</taxon>
        <taxon>Kineosporiales</taxon>
        <taxon>Kineosporiaceae</taxon>
        <taxon>Quadrisphaera</taxon>
    </lineage>
</organism>
<dbReference type="AlphaFoldDB" id="A0A316A588"/>
<dbReference type="RefSeq" id="WP_146211215.1">
    <property type="nucleotide sequence ID" value="NZ_QGDQ01000018.1"/>
</dbReference>
<comment type="caution">
    <text evidence="2">The sequence shown here is derived from an EMBL/GenBank/DDBJ whole genome shotgun (WGS) entry which is preliminary data.</text>
</comment>
<feature type="compositionally biased region" description="Low complexity" evidence="1">
    <location>
        <begin position="134"/>
        <end position="153"/>
    </location>
</feature>
<dbReference type="OrthoDB" id="9848915at2"/>